<keyword evidence="2" id="KW-1185">Reference proteome</keyword>
<reference evidence="2" key="1">
    <citation type="journal article" date="2019" name="Int. J. Syst. Evol. Microbiol.">
        <title>The Global Catalogue of Microorganisms (GCM) 10K type strain sequencing project: providing services to taxonomists for standard genome sequencing and annotation.</title>
        <authorList>
            <consortium name="The Broad Institute Genomics Platform"/>
            <consortium name="The Broad Institute Genome Sequencing Center for Infectious Disease"/>
            <person name="Wu L."/>
            <person name="Ma J."/>
        </authorList>
    </citation>
    <scope>NUCLEOTIDE SEQUENCE [LARGE SCALE GENOMIC DNA]</scope>
    <source>
        <strain evidence="2">JCM 16898</strain>
    </source>
</reference>
<proteinExistence type="predicted"/>
<protein>
    <submittedName>
        <fullName evidence="1">Uncharacterized protein</fullName>
    </submittedName>
</protein>
<gene>
    <name evidence="1" type="ORF">GCM10022222_20700</name>
</gene>
<comment type="caution">
    <text evidence="1">The sequence shown here is derived from an EMBL/GenBank/DDBJ whole genome shotgun (WGS) entry which is preliminary data.</text>
</comment>
<evidence type="ECO:0000313" key="1">
    <source>
        <dbReference type="EMBL" id="GAA3536827.1"/>
    </source>
</evidence>
<evidence type="ECO:0000313" key="2">
    <source>
        <dbReference type="Proteomes" id="UP001500689"/>
    </source>
</evidence>
<organism evidence="1 2">
    <name type="scientific">Amycolatopsis ultiminotia</name>
    <dbReference type="NCBI Taxonomy" id="543629"/>
    <lineage>
        <taxon>Bacteria</taxon>
        <taxon>Bacillati</taxon>
        <taxon>Actinomycetota</taxon>
        <taxon>Actinomycetes</taxon>
        <taxon>Pseudonocardiales</taxon>
        <taxon>Pseudonocardiaceae</taxon>
        <taxon>Amycolatopsis</taxon>
    </lineage>
</organism>
<accession>A0ABP6VKQ9</accession>
<dbReference type="RefSeq" id="WP_344857931.1">
    <property type="nucleotide sequence ID" value="NZ_BAAAZN010000003.1"/>
</dbReference>
<sequence length="209" mass="23581">MSTPLQVGDDLSLSFDEHRRLRIRAPREYLPLAAWLYTDAQPNLAALDGLGQLLEQCRGAELTLIGNSCLVDFVNDLVLLESRYDLWPRAVLPQRDFWAALNGFRRYLVDNAGQPLLTRPADYPEALRYTFGHTAEDSGKHYLVDQTYFPSSWSADEVRAAADGAWASPDVVLDEQTGVWSGMWRNLEIAGCYEPAEREVLTYFPVISP</sequence>
<name>A0ABP6VKQ9_9PSEU</name>
<dbReference type="EMBL" id="BAAAZN010000003">
    <property type="protein sequence ID" value="GAA3536827.1"/>
    <property type="molecule type" value="Genomic_DNA"/>
</dbReference>
<dbReference type="Proteomes" id="UP001500689">
    <property type="component" value="Unassembled WGS sequence"/>
</dbReference>